<dbReference type="GeneID" id="66107282"/>
<reference evidence="1" key="1">
    <citation type="submission" date="2020-11" db="EMBL/GenBank/DDBJ databases">
        <title>Adaptations for nitrogen fixation in a non-lichenized fungal sporocarp promotes dispersal by wood-feeding termites.</title>
        <authorList>
            <consortium name="DOE Joint Genome Institute"/>
            <person name="Koch R.A."/>
            <person name="Yoon G."/>
            <person name="Arayal U."/>
            <person name="Lail K."/>
            <person name="Amirebrahimi M."/>
            <person name="Labutti K."/>
            <person name="Lipzen A."/>
            <person name="Riley R."/>
            <person name="Barry K."/>
            <person name="Henrissat B."/>
            <person name="Grigoriev I.V."/>
            <person name="Herr J.R."/>
            <person name="Aime M.C."/>
        </authorList>
    </citation>
    <scope>NUCLEOTIDE SEQUENCE</scope>
    <source>
        <strain evidence="1">MCA 3950</strain>
    </source>
</reference>
<dbReference type="AlphaFoldDB" id="A0A9P7W3M0"/>
<accession>A0A9P7W3M0</accession>
<dbReference type="RefSeq" id="XP_043045527.1">
    <property type="nucleotide sequence ID" value="XM_043184985.1"/>
</dbReference>
<keyword evidence="2" id="KW-1185">Reference proteome</keyword>
<dbReference type="OrthoDB" id="2798046at2759"/>
<comment type="caution">
    <text evidence="1">The sequence shown here is derived from an EMBL/GenBank/DDBJ whole genome shotgun (WGS) entry which is preliminary data.</text>
</comment>
<proteinExistence type="predicted"/>
<name>A0A9P7W3M0_9AGAR</name>
<sequence length="77" mass="8671">MYAFGRLDAQLRRNWLDDNGSLAIIAGECRWIKLSYVAARLVGSLCLIAPSLYFPKFMTQYPPSTSIYHGRTSPSTI</sequence>
<dbReference type="Proteomes" id="UP000812287">
    <property type="component" value="Unassembled WGS sequence"/>
</dbReference>
<evidence type="ECO:0000313" key="1">
    <source>
        <dbReference type="EMBL" id="KAG7452027.1"/>
    </source>
</evidence>
<protein>
    <submittedName>
        <fullName evidence="1">Uncharacterized protein</fullName>
    </submittedName>
</protein>
<evidence type="ECO:0000313" key="2">
    <source>
        <dbReference type="Proteomes" id="UP000812287"/>
    </source>
</evidence>
<organism evidence="1 2">
    <name type="scientific">Guyanagaster necrorhizus</name>
    <dbReference type="NCBI Taxonomy" id="856835"/>
    <lineage>
        <taxon>Eukaryota</taxon>
        <taxon>Fungi</taxon>
        <taxon>Dikarya</taxon>
        <taxon>Basidiomycota</taxon>
        <taxon>Agaricomycotina</taxon>
        <taxon>Agaricomycetes</taxon>
        <taxon>Agaricomycetidae</taxon>
        <taxon>Agaricales</taxon>
        <taxon>Marasmiineae</taxon>
        <taxon>Physalacriaceae</taxon>
        <taxon>Guyanagaster</taxon>
    </lineage>
</organism>
<gene>
    <name evidence="1" type="ORF">BT62DRAFT_926244</name>
</gene>
<dbReference type="EMBL" id="MU250524">
    <property type="protein sequence ID" value="KAG7452027.1"/>
    <property type="molecule type" value="Genomic_DNA"/>
</dbReference>